<name>A0A7W1T491_9LIST</name>
<evidence type="ECO:0000256" key="1">
    <source>
        <dbReference type="SAM" id="Phobius"/>
    </source>
</evidence>
<dbReference type="EMBL" id="JABJVM010000001">
    <property type="protein sequence ID" value="MBA3925026.1"/>
    <property type="molecule type" value="Genomic_DNA"/>
</dbReference>
<reference evidence="2 3" key="1">
    <citation type="submission" date="2020-08" db="EMBL/GenBank/DDBJ databases">
        <title>Listeria ohnekaius sp. nov. and Listeria portnoyii sp. nov. isolated from non-agricultural and natural environments.</title>
        <authorList>
            <person name="Weller D."/>
            <person name="Belias A.M."/>
            <person name="Liao J."/>
            <person name="Guo S."/>
            <person name="Orsi R.H."/>
            <person name="Wiedmann M."/>
        </authorList>
    </citation>
    <scope>NUCLEOTIDE SEQUENCE [LARGE SCALE GENOMIC DNA]</scope>
    <source>
        <strain evidence="2 3">FSL W9-0585</strain>
    </source>
</reference>
<keyword evidence="1" id="KW-0812">Transmembrane</keyword>
<keyword evidence="1" id="KW-1133">Transmembrane helix</keyword>
<organism evidence="2 3">
    <name type="scientific">Listeria rustica</name>
    <dbReference type="NCBI Taxonomy" id="2713503"/>
    <lineage>
        <taxon>Bacteria</taxon>
        <taxon>Bacillati</taxon>
        <taxon>Bacillota</taxon>
        <taxon>Bacilli</taxon>
        <taxon>Bacillales</taxon>
        <taxon>Listeriaceae</taxon>
        <taxon>Listeria</taxon>
    </lineage>
</organism>
<dbReference type="Proteomes" id="UP000548787">
    <property type="component" value="Unassembled WGS sequence"/>
</dbReference>
<feature type="transmembrane region" description="Helical" evidence="1">
    <location>
        <begin position="38"/>
        <end position="59"/>
    </location>
</feature>
<dbReference type="RefSeq" id="WP_181675262.1">
    <property type="nucleotide sequence ID" value="NZ_JABJVM010000001.1"/>
</dbReference>
<protein>
    <submittedName>
        <fullName evidence="2">Uncharacterized protein</fullName>
    </submittedName>
</protein>
<keyword evidence="3" id="KW-1185">Reference proteome</keyword>
<proteinExistence type="predicted"/>
<dbReference type="AlphaFoldDB" id="A0A7W1T491"/>
<feature type="transmembrane region" description="Helical" evidence="1">
    <location>
        <begin position="12"/>
        <end position="32"/>
    </location>
</feature>
<comment type="caution">
    <text evidence="2">The sequence shown here is derived from an EMBL/GenBank/DDBJ whole genome shotgun (WGS) entry which is preliminary data.</text>
</comment>
<gene>
    <name evidence="2" type="ORF">HPK16_01630</name>
</gene>
<sequence length="97" mass="10895">MDTTKEMRLRFHVLGYFLVSLLFVGAGLMLGASGVSDSIVATLFSFAKYMILSLIIGIIGIWRANELSSRLFFIWLVVIPVAYVLFLIMVRIARAHL</sequence>
<evidence type="ECO:0000313" key="3">
    <source>
        <dbReference type="Proteomes" id="UP000548787"/>
    </source>
</evidence>
<accession>A0A7W1T491</accession>
<feature type="transmembrane region" description="Helical" evidence="1">
    <location>
        <begin position="71"/>
        <end position="93"/>
    </location>
</feature>
<evidence type="ECO:0000313" key="2">
    <source>
        <dbReference type="EMBL" id="MBA3925026.1"/>
    </source>
</evidence>
<keyword evidence="1" id="KW-0472">Membrane</keyword>